<gene>
    <name evidence="1" type="ORF">NE237_002915</name>
</gene>
<name>A0A9Q0KGD8_9MAGN</name>
<reference evidence="1" key="1">
    <citation type="journal article" date="2023" name="Plant J.">
        <title>The genome of the king protea, Protea cynaroides.</title>
        <authorList>
            <person name="Chang J."/>
            <person name="Duong T.A."/>
            <person name="Schoeman C."/>
            <person name="Ma X."/>
            <person name="Roodt D."/>
            <person name="Barker N."/>
            <person name="Li Z."/>
            <person name="Van de Peer Y."/>
            <person name="Mizrachi E."/>
        </authorList>
    </citation>
    <scope>NUCLEOTIDE SEQUENCE</scope>
    <source>
        <tissue evidence="1">Young leaves</tissue>
    </source>
</reference>
<protein>
    <submittedName>
        <fullName evidence="1">Uncharacterized protein</fullName>
    </submittedName>
</protein>
<keyword evidence="2" id="KW-1185">Reference proteome</keyword>
<evidence type="ECO:0000313" key="2">
    <source>
        <dbReference type="Proteomes" id="UP001141806"/>
    </source>
</evidence>
<accession>A0A9Q0KGD8</accession>
<organism evidence="1 2">
    <name type="scientific">Protea cynaroides</name>
    <dbReference type="NCBI Taxonomy" id="273540"/>
    <lineage>
        <taxon>Eukaryota</taxon>
        <taxon>Viridiplantae</taxon>
        <taxon>Streptophyta</taxon>
        <taxon>Embryophyta</taxon>
        <taxon>Tracheophyta</taxon>
        <taxon>Spermatophyta</taxon>
        <taxon>Magnoliopsida</taxon>
        <taxon>Proteales</taxon>
        <taxon>Proteaceae</taxon>
        <taxon>Protea</taxon>
    </lineage>
</organism>
<comment type="caution">
    <text evidence="1">The sequence shown here is derived from an EMBL/GenBank/DDBJ whole genome shotgun (WGS) entry which is preliminary data.</text>
</comment>
<sequence length="156" mass="18007">MESVSLDKIYKAYYHLEPCYRSKKNIGSPSGSQIFSIEKIKKNRSRRRSNRHRNKVRIARMKYQKSRSEVRFSKLPRGISDLSTTNQIRCLSFHRCTTAVAVAPDHNCPRRTKSPLLLLFLLPSLCSRLSLPHSQTLFSLSLLLSSFSCSLHFFSN</sequence>
<dbReference type="EMBL" id="JAMYWD010000005">
    <property type="protein sequence ID" value="KAJ4969816.1"/>
    <property type="molecule type" value="Genomic_DNA"/>
</dbReference>
<evidence type="ECO:0000313" key="1">
    <source>
        <dbReference type="EMBL" id="KAJ4969816.1"/>
    </source>
</evidence>
<dbReference type="AlphaFoldDB" id="A0A9Q0KGD8"/>
<dbReference type="Proteomes" id="UP001141806">
    <property type="component" value="Unassembled WGS sequence"/>
</dbReference>
<proteinExistence type="predicted"/>